<feature type="domain" description="HTH araC/xylS-type" evidence="5">
    <location>
        <begin position="225"/>
        <end position="329"/>
    </location>
</feature>
<evidence type="ECO:0000259" key="5">
    <source>
        <dbReference type="PROSITE" id="PS01124"/>
    </source>
</evidence>
<evidence type="ECO:0000256" key="2">
    <source>
        <dbReference type="ARBA" id="ARBA00023125"/>
    </source>
</evidence>
<evidence type="ECO:0000256" key="3">
    <source>
        <dbReference type="ARBA" id="ARBA00023163"/>
    </source>
</evidence>
<keyword evidence="4" id="KW-0472">Membrane</keyword>
<keyword evidence="3" id="KW-0804">Transcription</keyword>
<evidence type="ECO:0000256" key="1">
    <source>
        <dbReference type="ARBA" id="ARBA00023015"/>
    </source>
</evidence>
<dbReference type="GO" id="GO:0003700">
    <property type="term" value="F:DNA-binding transcription factor activity"/>
    <property type="evidence" value="ECO:0007669"/>
    <property type="project" value="InterPro"/>
</dbReference>
<comment type="caution">
    <text evidence="6">The sequence shown here is derived from an EMBL/GenBank/DDBJ whole genome shotgun (WGS) entry which is preliminary data.</text>
</comment>
<dbReference type="Pfam" id="PF12833">
    <property type="entry name" value="HTH_18"/>
    <property type="match status" value="1"/>
</dbReference>
<dbReference type="GO" id="GO:0043565">
    <property type="term" value="F:sequence-specific DNA binding"/>
    <property type="evidence" value="ECO:0007669"/>
    <property type="project" value="InterPro"/>
</dbReference>
<keyword evidence="7" id="KW-1185">Reference proteome</keyword>
<dbReference type="PANTHER" id="PTHR43280:SF29">
    <property type="entry name" value="ARAC-FAMILY TRANSCRIPTIONAL REGULATOR"/>
    <property type="match status" value="1"/>
</dbReference>
<gene>
    <name evidence="6" type="ORF">DX873_12295</name>
</gene>
<feature type="transmembrane region" description="Helical" evidence="4">
    <location>
        <begin position="151"/>
        <end position="173"/>
    </location>
</feature>
<dbReference type="OrthoDB" id="5492415at2"/>
<proteinExistence type="predicted"/>
<keyword evidence="2" id="KW-0238">DNA-binding</keyword>
<name>A0A371JRI0_9FLAO</name>
<keyword evidence="4" id="KW-0812">Transmembrane</keyword>
<feature type="transmembrane region" description="Helical" evidence="4">
    <location>
        <begin position="118"/>
        <end position="139"/>
    </location>
</feature>
<protein>
    <submittedName>
        <fullName evidence="6">AraC family transcriptional regulator</fullName>
    </submittedName>
</protein>
<evidence type="ECO:0000313" key="6">
    <source>
        <dbReference type="EMBL" id="RDY60105.1"/>
    </source>
</evidence>
<dbReference type="SMART" id="SM00342">
    <property type="entry name" value="HTH_ARAC"/>
    <property type="match status" value="1"/>
</dbReference>
<evidence type="ECO:0000256" key="4">
    <source>
        <dbReference type="SAM" id="Phobius"/>
    </source>
</evidence>
<dbReference type="Proteomes" id="UP000261828">
    <property type="component" value="Unassembled WGS sequence"/>
</dbReference>
<dbReference type="EMBL" id="QTJX01000002">
    <property type="protein sequence ID" value="RDY60105.1"/>
    <property type="molecule type" value="Genomic_DNA"/>
</dbReference>
<dbReference type="PANTHER" id="PTHR43280">
    <property type="entry name" value="ARAC-FAMILY TRANSCRIPTIONAL REGULATOR"/>
    <property type="match status" value="1"/>
</dbReference>
<organism evidence="6 7">
    <name type="scientific">Flagellimonas nanhaiensis</name>
    <dbReference type="NCBI Taxonomy" id="2292706"/>
    <lineage>
        <taxon>Bacteria</taxon>
        <taxon>Pseudomonadati</taxon>
        <taxon>Bacteroidota</taxon>
        <taxon>Flavobacteriia</taxon>
        <taxon>Flavobacteriales</taxon>
        <taxon>Flavobacteriaceae</taxon>
        <taxon>Flagellimonas</taxon>
    </lineage>
</organism>
<sequence length="334" mass="38679">MDTMGILFIVIGIQGVFLAFALFQKKHVPSTLLGILIFLIGIDSLSHVPFMKKHLFLINHGNLFAMGPLLYVFLLSINAKRNKIRIHLLHLVPFVLFKLAVVIVDLASVPVSVQFGKWISYIMALYCLGYSFGSLFYLIRKSKLFSKIDVRYLYTLIGIFLLGWLFSIVARIVESSDYGIGQIIWQITYIIAGLFIYFISWSMIKNTKILVPRTYVYDKNPDFEQRLKQLFDEDKMYLNPTLTRQDIAKRLNLSNHEISYHLSQHLKTSFTDFVNGYRIEEFKRKLEKNDNPNYTFLGMALDCGFGSKASFQRAFKKKTGKTPSEYKKEVQKII</sequence>
<feature type="transmembrane region" description="Helical" evidence="4">
    <location>
        <begin position="6"/>
        <end position="23"/>
    </location>
</feature>
<accession>A0A371JRI0</accession>
<keyword evidence="1" id="KW-0805">Transcription regulation</keyword>
<dbReference type="SUPFAM" id="SSF46689">
    <property type="entry name" value="Homeodomain-like"/>
    <property type="match status" value="1"/>
</dbReference>
<evidence type="ECO:0000313" key="7">
    <source>
        <dbReference type="Proteomes" id="UP000261828"/>
    </source>
</evidence>
<dbReference type="AlphaFoldDB" id="A0A371JRI0"/>
<feature type="transmembrane region" description="Helical" evidence="4">
    <location>
        <begin position="88"/>
        <end position="112"/>
    </location>
</feature>
<dbReference type="InterPro" id="IPR018060">
    <property type="entry name" value="HTH_AraC"/>
</dbReference>
<dbReference type="Gene3D" id="1.10.10.60">
    <property type="entry name" value="Homeodomain-like"/>
    <property type="match status" value="1"/>
</dbReference>
<feature type="transmembrane region" description="Helical" evidence="4">
    <location>
        <begin position="56"/>
        <end position="76"/>
    </location>
</feature>
<keyword evidence="4" id="KW-1133">Transmembrane helix</keyword>
<dbReference type="InterPro" id="IPR009057">
    <property type="entry name" value="Homeodomain-like_sf"/>
</dbReference>
<feature type="transmembrane region" description="Helical" evidence="4">
    <location>
        <begin position="179"/>
        <end position="199"/>
    </location>
</feature>
<reference evidence="6 7" key="1">
    <citation type="submission" date="2018-08" db="EMBL/GenBank/DDBJ databases">
        <title>Muricauda nanhaiensis sp. nov., isolated from seawater of the South China Sea.</title>
        <authorList>
            <person name="Dang Y."/>
        </authorList>
    </citation>
    <scope>NUCLEOTIDE SEQUENCE [LARGE SCALE GENOMIC DNA]</scope>
    <source>
        <strain evidence="6 7">SM1704</strain>
    </source>
</reference>
<feature type="transmembrane region" description="Helical" evidence="4">
    <location>
        <begin position="30"/>
        <end position="50"/>
    </location>
</feature>
<dbReference type="PROSITE" id="PS01124">
    <property type="entry name" value="HTH_ARAC_FAMILY_2"/>
    <property type="match status" value="1"/>
</dbReference>